<dbReference type="Gene3D" id="3.40.50.2300">
    <property type="match status" value="1"/>
</dbReference>
<feature type="modified residue" description="4-aspartylphosphate" evidence="1">
    <location>
        <position position="63"/>
    </location>
</feature>
<dbReference type="SMART" id="SM00448">
    <property type="entry name" value="REC"/>
    <property type="match status" value="1"/>
</dbReference>
<sequence length="129" mass="14095">MIAEPTDRMLTILIVEDESMIGMLLEDLLQECACRVVGPANSVAQSIALIETGGMALDGAFLDINLRGEFVYPVADALLARNVPFMFITGNATYGIDPRYGAVRTLKKPFMASAIERAVKYFAEQRGSF</sequence>
<keyword evidence="1" id="KW-0597">Phosphoprotein</keyword>
<reference evidence="4" key="1">
    <citation type="journal article" date="2019" name="Int. J. Syst. Evol. Microbiol.">
        <title>The Global Catalogue of Microorganisms (GCM) 10K type strain sequencing project: providing services to taxonomists for standard genome sequencing and annotation.</title>
        <authorList>
            <consortium name="The Broad Institute Genomics Platform"/>
            <consortium name="The Broad Institute Genome Sequencing Center for Infectious Disease"/>
            <person name="Wu L."/>
            <person name="Ma J."/>
        </authorList>
    </citation>
    <scope>NUCLEOTIDE SEQUENCE [LARGE SCALE GENOMIC DNA]</scope>
    <source>
        <strain evidence="4">NBRC 112502</strain>
    </source>
</reference>
<evidence type="ECO:0000256" key="1">
    <source>
        <dbReference type="PROSITE-ProRule" id="PRU00169"/>
    </source>
</evidence>
<evidence type="ECO:0000313" key="3">
    <source>
        <dbReference type="EMBL" id="GLR68852.1"/>
    </source>
</evidence>
<dbReference type="InterPro" id="IPR001789">
    <property type="entry name" value="Sig_transdc_resp-reg_receiver"/>
</dbReference>
<protein>
    <submittedName>
        <fullName evidence="3">Response regulator</fullName>
    </submittedName>
</protein>
<dbReference type="InterPro" id="IPR011006">
    <property type="entry name" value="CheY-like_superfamily"/>
</dbReference>
<dbReference type="EMBL" id="BSOS01000098">
    <property type="protein sequence ID" value="GLR68852.1"/>
    <property type="molecule type" value="Genomic_DNA"/>
</dbReference>
<evidence type="ECO:0000313" key="4">
    <source>
        <dbReference type="Proteomes" id="UP001156641"/>
    </source>
</evidence>
<gene>
    <name evidence="3" type="ORF">GCM10010909_35340</name>
</gene>
<accession>A0ABQ6AAR1</accession>
<dbReference type="RefSeq" id="WP_284259714.1">
    <property type="nucleotide sequence ID" value="NZ_BSOS01000098.1"/>
</dbReference>
<evidence type="ECO:0000259" key="2">
    <source>
        <dbReference type="PROSITE" id="PS50110"/>
    </source>
</evidence>
<organism evidence="3 4">
    <name type="scientific">Acidocella aquatica</name>
    <dbReference type="NCBI Taxonomy" id="1922313"/>
    <lineage>
        <taxon>Bacteria</taxon>
        <taxon>Pseudomonadati</taxon>
        <taxon>Pseudomonadota</taxon>
        <taxon>Alphaproteobacteria</taxon>
        <taxon>Acetobacterales</taxon>
        <taxon>Acidocellaceae</taxon>
        <taxon>Acidocella</taxon>
    </lineage>
</organism>
<name>A0ABQ6AAR1_9PROT</name>
<dbReference type="PROSITE" id="PS50110">
    <property type="entry name" value="RESPONSE_REGULATORY"/>
    <property type="match status" value="1"/>
</dbReference>
<feature type="domain" description="Response regulatory" evidence="2">
    <location>
        <begin position="11"/>
        <end position="123"/>
    </location>
</feature>
<comment type="caution">
    <text evidence="3">The sequence shown here is derived from an EMBL/GenBank/DDBJ whole genome shotgun (WGS) entry which is preliminary data.</text>
</comment>
<proteinExistence type="predicted"/>
<keyword evidence="4" id="KW-1185">Reference proteome</keyword>
<dbReference type="Proteomes" id="UP001156641">
    <property type="component" value="Unassembled WGS sequence"/>
</dbReference>
<dbReference type="SUPFAM" id="SSF52172">
    <property type="entry name" value="CheY-like"/>
    <property type="match status" value="1"/>
</dbReference>